<keyword evidence="7" id="KW-0067">ATP-binding</keyword>
<dbReference type="OrthoDB" id="9778366at2"/>
<evidence type="ECO:0000256" key="5">
    <source>
        <dbReference type="ARBA" id="ARBA00022741"/>
    </source>
</evidence>
<dbReference type="Proteomes" id="UP000267469">
    <property type="component" value="Unassembled WGS sequence"/>
</dbReference>
<dbReference type="EMBL" id="RJTM01000138">
    <property type="protein sequence ID" value="RNL78052.1"/>
    <property type="molecule type" value="Genomic_DNA"/>
</dbReference>
<feature type="coiled-coil region" evidence="10">
    <location>
        <begin position="364"/>
        <end position="400"/>
    </location>
</feature>
<sequence>MRHTSTLFLLLYCLFSSVCGRSQELSVTDSLRQELQQATSDSVRASLMMLIANRLPMSDSTEIRNYYKEALSLTDRQKQIILTTKIYGNLGRFYYNLYHFEDAQKYLDTARNIIKADTSLAGKKLNGLIRLNAAALYGVNGDIRKQQEQYLELIPLFVRLQDTVNLALSYRNLGVIFFNKKQYSTALEYYTKALETHSEADKKSYYFGTRHLDIALCLSEMDSLEPMGYYLKEAENILNSNKDTVDQMAQLNYLKGELAFKQENYKEAESLYNSSLKIAREFKNLHYMSNATIGLINVYETQKQYRKALAYAEEYYQLGGDLKDFHFQLLGLEKLGKLEYQLHHYPESYNYFTEYIKVSDSLNEMELTKTMHELDKQYETAQKEKQIAHLQYEMEAAELRLVRNQMGIWLLLITVAGLCIISVLYYLYYKKGKTLIAQQKRVHQLEMDTLHQQHKISLLYATINGEEHERSRIAKDLHDGLGGLLSGIKLSLSNSVRDIDETSSRKNVSNALKHMDEAVDELRTIAQSLMPQVLNIQGLGEAVKQFCNKISRPRLTLTCQIIHVSDNIPKDKQVTVYRIVQELVNNALKHAEATHILVQLQQREDMLFLTIEDNGKGFEPETAIHKNGLGMSSLKARVELLEGEMEIHSGPGTGTSVSIQCNIL</sequence>
<protein>
    <recommendedName>
        <fullName evidence="2">histidine kinase</fullName>
        <ecNumber evidence="2">2.7.13.3</ecNumber>
    </recommendedName>
</protein>
<keyword evidence="5" id="KW-0547">Nucleotide-binding</keyword>
<evidence type="ECO:0000256" key="6">
    <source>
        <dbReference type="ARBA" id="ARBA00022777"/>
    </source>
</evidence>
<proteinExistence type="predicted"/>
<evidence type="ECO:0000259" key="12">
    <source>
        <dbReference type="PROSITE" id="PS50109"/>
    </source>
</evidence>
<dbReference type="GO" id="GO:0016020">
    <property type="term" value="C:membrane"/>
    <property type="evidence" value="ECO:0007669"/>
    <property type="project" value="InterPro"/>
</dbReference>
<feature type="domain" description="Histidine kinase" evidence="12">
    <location>
        <begin position="472"/>
        <end position="664"/>
    </location>
</feature>
<keyword evidence="11" id="KW-1133">Transmembrane helix</keyword>
<evidence type="ECO:0000256" key="9">
    <source>
        <dbReference type="PROSITE-ProRule" id="PRU00339"/>
    </source>
</evidence>
<dbReference type="InterPro" id="IPR019734">
    <property type="entry name" value="TPR_rpt"/>
</dbReference>
<dbReference type="PANTHER" id="PTHR24421">
    <property type="entry name" value="NITRATE/NITRITE SENSOR PROTEIN NARX-RELATED"/>
    <property type="match status" value="1"/>
</dbReference>
<dbReference type="Gene3D" id="1.25.40.10">
    <property type="entry name" value="Tetratricopeptide repeat domain"/>
    <property type="match status" value="3"/>
</dbReference>
<keyword evidence="11" id="KW-0812">Transmembrane</keyword>
<evidence type="ECO:0000256" key="10">
    <source>
        <dbReference type="SAM" id="Coils"/>
    </source>
</evidence>
<reference evidence="13 14" key="1">
    <citation type="submission" date="2018-10" db="EMBL/GenBank/DDBJ databases">
        <title>Sinomicrobium pectinilyticum sp. nov., a pectinase-producing bacterium isolated from alkaline and saline soil, and emended description of the genus Sinomicrobium.</title>
        <authorList>
            <person name="Cheng B."/>
            <person name="Li C."/>
            <person name="Lai Q."/>
            <person name="Du M."/>
            <person name="Shao Z."/>
            <person name="Xu P."/>
            <person name="Yang C."/>
        </authorList>
    </citation>
    <scope>NUCLEOTIDE SEQUENCE [LARGE SCALE GENOMIC DNA]</scope>
    <source>
        <strain evidence="13 14">5DNS001</strain>
    </source>
</reference>
<feature type="repeat" description="TPR" evidence="9">
    <location>
        <begin position="167"/>
        <end position="200"/>
    </location>
</feature>
<dbReference type="Pfam" id="PF13424">
    <property type="entry name" value="TPR_12"/>
    <property type="match status" value="1"/>
</dbReference>
<gene>
    <name evidence="13" type="ORF">ED312_19830</name>
</gene>
<dbReference type="InterPro" id="IPR050482">
    <property type="entry name" value="Sensor_HK_TwoCompSys"/>
</dbReference>
<dbReference type="PROSITE" id="PS50293">
    <property type="entry name" value="TPR_REGION"/>
    <property type="match status" value="1"/>
</dbReference>
<dbReference type="SMART" id="SM00028">
    <property type="entry name" value="TPR"/>
    <property type="match status" value="4"/>
</dbReference>
<dbReference type="PROSITE" id="PS50109">
    <property type="entry name" value="HIS_KIN"/>
    <property type="match status" value="1"/>
</dbReference>
<feature type="transmembrane region" description="Helical" evidence="11">
    <location>
        <begin position="406"/>
        <end position="428"/>
    </location>
</feature>
<evidence type="ECO:0000313" key="13">
    <source>
        <dbReference type="EMBL" id="RNL78052.1"/>
    </source>
</evidence>
<keyword evidence="6" id="KW-0418">Kinase</keyword>
<evidence type="ECO:0000256" key="2">
    <source>
        <dbReference type="ARBA" id="ARBA00012438"/>
    </source>
</evidence>
<dbReference type="RefSeq" id="WP_123217772.1">
    <property type="nucleotide sequence ID" value="NZ_RJTM01000138.1"/>
</dbReference>
<dbReference type="InterPro" id="IPR011990">
    <property type="entry name" value="TPR-like_helical_dom_sf"/>
</dbReference>
<dbReference type="CDD" id="cd16917">
    <property type="entry name" value="HATPase_UhpB-NarQ-NarX-like"/>
    <property type="match status" value="1"/>
</dbReference>
<dbReference type="InterPro" id="IPR005467">
    <property type="entry name" value="His_kinase_dom"/>
</dbReference>
<dbReference type="AlphaFoldDB" id="A0A3N0DR08"/>
<accession>A0A3N0DR08</accession>
<name>A0A3N0DR08_SINP1</name>
<dbReference type="SUPFAM" id="SSF55874">
    <property type="entry name" value="ATPase domain of HSP90 chaperone/DNA topoisomerase II/histidine kinase"/>
    <property type="match status" value="1"/>
</dbReference>
<dbReference type="GO" id="GO:0005524">
    <property type="term" value="F:ATP binding"/>
    <property type="evidence" value="ECO:0007669"/>
    <property type="project" value="UniProtKB-KW"/>
</dbReference>
<dbReference type="SMART" id="SM00387">
    <property type="entry name" value="HATPase_c"/>
    <property type="match status" value="1"/>
</dbReference>
<keyword evidence="9" id="KW-0802">TPR repeat</keyword>
<keyword evidence="3" id="KW-0597">Phosphoprotein</keyword>
<dbReference type="Gene3D" id="3.30.565.10">
    <property type="entry name" value="Histidine kinase-like ATPase, C-terminal domain"/>
    <property type="match status" value="1"/>
</dbReference>
<dbReference type="InterPro" id="IPR003594">
    <property type="entry name" value="HATPase_dom"/>
</dbReference>
<comment type="catalytic activity">
    <reaction evidence="1">
        <text>ATP + protein L-histidine = ADP + protein N-phospho-L-histidine.</text>
        <dbReference type="EC" id="2.7.13.3"/>
    </reaction>
</comment>
<keyword evidence="11" id="KW-0472">Membrane</keyword>
<dbReference type="Gene3D" id="1.20.5.1930">
    <property type="match status" value="1"/>
</dbReference>
<dbReference type="GO" id="GO:0000155">
    <property type="term" value="F:phosphorelay sensor kinase activity"/>
    <property type="evidence" value="ECO:0007669"/>
    <property type="project" value="InterPro"/>
</dbReference>
<dbReference type="GO" id="GO:0046983">
    <property type="term" value="F:protein dimerization activity"/>
    <property type="evidence" value="ECO:0007669"/>
    <property type="project" value="InterPro"/>
</dbReference>
<evidence type="ECO:0000256" key="3">
    <source>
        <dbReference type="ARBA" id="ARBA00022553"/>
    </source>
</evidence>
<keyword evidence="4" id="KW-0808">Transferase</keyword>
<evidence type="ECO:0000256" key="1">
    <source>
        <dbReference type="ARBA" id="ARBA00000085"/>
    </source>
</evidence>
<evidence type="ECO:0000256" key="11">
    <source>
        <dbReference type="SAM" id="Phobius"/>
    </source>
</evidence>
<dbReference type="Pfam" id="PF02518">
    <property type="entry name" value="HATPase_c"/>
    <property type="match status" value="1"/>
</dbReference>
<evidence type="ECO:0000256" key="4">
    <source>
        <dbReference type="ARBA" id="ARBA00022679"/>
    </source>
</evidence>
<evidence type="ECO:0000313" key="14">
    <source>
        <dbReference type="Proteomes" id="UP000267469"/>
    </source>
</evidence>
<dbReference type="SUPFAM" id="SSF48452">
    <property type="entry name" value="TPR-like"/>
    <property type="match status" value="2"/>
</dbReference>
<comment type="caution">
    <text evidence="13">The sequence shown here is derived from an EMBL/GenBank/DDBJ whole genome shotgun (WGS) entry which is preliminary data.</text>
</comment>
<keyword evidence="10" id="KW-0175">Coiled coil</keyword>
<dbReference type="PANTHER" id="PTHR24421:SF10">
    <property type="entry name" value="NITRATE_NITRITE SENSOR PROTEIN NARQ"/>
    <property type="match status" value="1"/>
</dbReference>
<dbReference type="InterPro" id="IPR036890">
    <property type="entry name" value="HATPase_C_sf"/>
</dbReference>
<dbReference type="Pfam" id="PF07730">
    <property type="entry name" value="HisKA_3"/>
    <property type="match status" value="1"/>
</dbReference>
<keyword evidence="8" id="KW-0902">Two-component regulatory system</keyword>
<organism evidence="13 14">
    <name type="scientific">Sinomicrobium pectinilyticum</name>
    <dbReference type="NCBI Taxonomy" id="1084421"/>
    <lineage>
        <taxon>Bacteria</taxon>
        <taxon>Pseudomonadati</taxon>
        <taxon>Bacteroidota</taxon>
        <taxon>Flavobacteriia</taxon>
        <taxon>Flavobacteriales</taxon>
        <taxon>Flavobacteriaceae</taxon>
        <taxon>Sinomicrobium</taxon>
    </lineage>
</organism>
<evidence type="ECO:0000256" key="7">
    <source>
        <dbReference type="ARBA" id="ARBA00022840"/>
    </source>
</evidence>
<dbReference type="PROSITE" id="PS50005">
    <property type="entry name" value="TPR"/>
    <property type="match status" value="1"/>
</dbReference>
<dbReference type="EC" id="2.7.13.3" evidence="2"/>
<evidence type="ECO:0000256" key="8">
    <source>
        <dbReference type="ARBA" id="ARBA00023012"/>
    </source>
</evidence>
<keyword evidence="14" id="KW-1185">Reference proteome</keyword>
<dbReference type="InterPro" id="IPR011712">
    <property type="entry name" value="Sig_transdc_His_kin_sub3_dim/P"/>
</dbReference>
<dbReference type="Pfam" id="PF00515">
    <property type="entry name" value="TPR_1"/>
    <property type="match status" value="1"/>
</dbReference>